<dbReference type="AlphaFoldDB" id="A0A2M9CNK8"/>
<dbReference type="EMBL" id="PGFF01000001">
    <property type="protein sequence ID" value="PJJ73434.1"/>
    <property type="molecule type" value="Genomic_DNA"/>
</dbReference>
<comment type="caution">
    <text evidence="1">The sequence shown here is derived from an EMBL/GenBank/DDBJ whole genome shotgun (WGS) entry which is preliminary data.</text>
</comment>
<dbReference type="RefSeq" id="WP_157802353.1">
    <property type="nucleotide sequence ID" value="NZ_PGFF01000001.1"/>
</dbReference>
<proteinExistence type="predicted"/>
<dbReference type="Proteomes" id="UP000228758">
    <property type="component" value="Unassembled WGS sequence"/>
</dbReference>
<gene>
    <name evidence="1" type="ORF">CLV46_3026</name>
</gene>
<name>A0A2M9CNK8_9MICO</name>
<sequence length="89" mass="9946">MNHILSSSAERQLLHAWRSVRADERAFGAGAHAGEWARAEAILEALRVLHRETERGTYSPAEEESLGELLQAALDHVIRMSRRASDTPE</sequence>
<protein>
    <submittedName>
        <fullName evidence="1">Uncharacterized protein</fullName>
    </submittedName>
</protein>
<organism evidence="1 2">
    <name type="scientific">Diaminobutyricimonas aerilata</name>
    <dbReference type="NCBI Taxonomy" id="1162967"/>
    <lineage>
        <taxon>Bacteria</taxon>
        <taxon>Bacillati</taxon>
        <taxon>Actinomycetota</taxon>
        <taxon>Actinomycetes</taxon>
        <taxon>Micrococcales</taxon>
        <taxon>Microbacteriaceae</taxon>
        <taxon>Diaminobutyricimonas</taxon>
    </lineage>
</organism>
<keyword evidence="2" id="KW-1185">Reference proteome</keyword>
<evidence type="ECO:0000313" key="2">
    <source>
        <dbReference type="Proteomes" id="UP000228758"/>
    </source>
</evidence>
<evidence type="ECO:0000313" key="1">
    <source>
        <dbReference type="EMBL" id="PJJ73434.1"/>
    </source>
</evidence>
<reference evidence="1 2" key="1">
    <citation type="submission" date="2017-11" db="EMBL/GenBank/DDBJ databases">
        <title>Genomic Encyclopedia of Archaeal and Bacterial Type Strains, Phase II (KMG-II): From Individual Species to Whole Genera.</title>
        <authorList>
            <person name="Goeker M."/>
        </authorList>
    </citation>
    <scope>NUCLEOTIDE SEQUENCE [LARGE SCALE GENOMIC DNA]</scope>
    <source>
        <strain evidence="1 2">DSM 27393</strain>
    </source>
</reference>
<accession>A0A2M9CNK8</accession>